<evidence type="ECO:0000256" key="7">
    <source>
        <dbReference type="ARBA" id="ARBA00052699"/>
    </source>
</evidence>
<comment type="catalytic activity">
    <reaction evidence="7">
        <text>L-methionine + H2O = methanethiol + 2-oxobutanoate + NH4(+)</text>
        <dbReference type="Rhea" id="RHEA:23800"/>
        <dbReference type="ChEBI" id="CHEBI:15377"/>
        <dbReference type="ChEBI" id="CHEBI:16007"/>
        <dbReference type="ChEBI" id="CHEBI:16763"/>
        <dbReference type="ChEBI" id="CHEBI:28938"/>
        <dbReference type="ChEBI" id="CHEBI:57844"/>
        <dbReference type="EC" id="4.4.1.11"/>
    </reaction>
    <physiologicalReaction direction="left-to-right" evidence="7">
        <dbReference type="Rhea" id="RHEA:23801"/>
    </physiologicalReaction>
</comment>
<dbReference type="PROSITE" id="PS00868">
    <property type="entry name" value="CYS_MET_METAB_PP"/>
    <property type="match status" value="1"/>
</dbReference>
<evidence type="ECO:0000256" key="9">
    <source>
        <dbReference type="RuleBase" id="RU362118"/>
    </source>
</evidence>
<dbReference type="PANTHER" id="PTHR11808">
    <property type="entry name" value="TRANS-SULFURATION ENZYME FAMILY MEMBER"/>
    <property type="match status" value="1"/>
</dbReference>
<dbReference type="Gene3D" id="3.40.640.10">
    <property type="entry name" value="Type I PLP-dependent aspartate aminotransferase-like (Major domain)"/>
    <property type="match status" value="1"/>
</dbReference>
<feature type="modified residue" description="N6-(pyridoxal phosphate)lysine" evidence="8">
    <location>
        <position position="229"/>
    </location>
</feature>
<dbReference type="AlphaFoldDB" id="A0A261FWD3"/>
<protein>
    <recommendedName>
        <fullName evidence="4">homocysteine desulfhydrase</fullName>
        <ecNumber evidence="4">4.4.1.2</ecNumber>
    </recommendedName>
    <alternativeName>
        <fullName evidence="5">Homocysteine desulfhydrase</fullName>
    </alternativeName>
</protein>
<dbReference type="SUPFAM" id="SSF53383">
    <property type="entry name" value="PLP-dependent transferases"/>
    <property type="match status" value="1"/>
</dbReference>
<dbReference type="Pfam" id="PF01053">
    <property type="entry name" value="Cys_Met_Meta_PP"/>
    <property type="match status" value="1"/>
</dbReference>
<dbReference type="Gene3D" id="3.90.1150.10">
    <property type="entry name" value="Aspartate Aminotransferase, domain 1"/>
    <property type="match status" value="1"/>
</dbReference>
<dbReference type="GO" id="GO:0018826">
    <property type="term" value="F:methionine gamma-lyase activity"/>
    <property type="evidence" value="ECO:0007669"/>
    <property type="project" value="UniProtKB-EC"/>
</dbReference>
<dbReference type="InterPro" id="IPR015421">
    <property type="entry name" value="PyrdxlP-dep_Trfase_major"/>
</dbReference>
<dbReference type="GO" id="GO:0030170">
    <property type="term" value="F:pyridoxal phosphate binding"/>
    <property type="evidence" value="ECO:0007669"/>
    <property type="project" value="InterPro"/>
</dbReference>
<dbReference type="InterPro" id="IPR054542">
    <property type="entry name" value="Cys_met_metab_PP"/>
</dbReference>
<dbReference type="EC" id="4.4.1.2" evidence="4"/>
<keyword evidence="3 8" id="KW-0663">Pyridoxal phosphate</keyword>
<dbReference type="EMBL" id="MWWX01000002">
    <property type="protein sequence ID" value="OZG63066.1"/>
    <property type="molecule type" value="Genomic_DNA"/>
</dbReference>
<dbReference type="GO" id="GO:0005737">
    <property type="term" value="C:cytoplasm"/>
    <property type="evidence" value="ECO:0007669"/>
    <property type="project" value="TreeGrafter"/>
</dbReference>
<evidence type="ECO:0000256" key="6">
    <source>
        <dbReference type="ARBA" id="ARBA00048780"/>
    </source>
</evidence>
<reference evidence="10 11" key="1">
    <citation type="journal article" date="2017" name="BMC Genomics">
        <title>Comparative genomic and phylogenomic analyses of the Bifidobacteriaceae family.</title>
        <authorList>
            <person name="Lugli G.A."/>
            <person name="Milani C."/>
            <person name="Turroni F."/>
            <person name="Duranti S."/>
            <person name="Mancabelli L."/>
            <person name="Mangifesta M."/>
            <person name="Ferrario C."/>
            <person name="Modesto M."/>
            <person name="Mattarelli P."/>
            <person name="Jiri K."/>
            <person name="van Sinderen D."/>
            <person name="Ventura M."/>
        </authorList>
    </citation>
    <scope>NUCLEOTIDE SEQUENCE [LARGE SCALE GENOMIC DNA]</scope>
    <source>
        <strain evidence="10 11">DSM 28807</strain>
    </source>
</reference>
<organism evidence="10 11">
    <name type="scientific">Bifidobacterium lemurum</name>
    <dbReference type="NCBI Taxonomy" id="1603886"/>
    <lineage>
        <taxon>Bacteria</taxon>
        <taxon>Bacillati</taxon>
        <taxon>Actinomycetota</taxon>
        <taxon>Actinomycetes</taxon>
        <taxon>Bifidobacteriales</taxon>
        <taxon>Bifidobacteriaceae</taxon>
        <taxon>Bifidobacterium</taxon>
    </lineage>
</organism>
<keyword evidence="10" id="KW-0456">Lyase</keyword>
<dbReference type="STRING" id="1603886.GCA_001895165_00836"/>
<evidence type="ECO:0000313" key="11">
    <source>
        <dbReference type="Proteomes" id="UP000216352"/>
    </source>
</evidence>
<dbReference type="GO" id="GO:0019343">
    <property type="term" value="P:cysteine biosynthetic process via cystathionine"/>
    <property type="evidence" value="ECO:0007669"/>
    <property type="project" value="TreeGrafter"/>
</dbReference>
<keyword evidence="11" id="KW-1185">Reference proteome</keyword>
<dbReference type="CDD" id="cd00614">
    <property type="entry name" value="CGS_like"/>
    <property type="match status" value="1"/>
</dbReference>
<evidence type="ECO:0000313" key="10">
    <source>
        <dbReference type="EMBL" id="OZG63066.1"/>
    </source>
</evidence>
<comment type="cofactor">
    <cofactor evidence="1 9">
        <name>pyridoxal 5'-phosphate</name>
        <dbReference type="ChEBI" id="CHEBI:597326"/>
    </cofactor>
</comment>
<evidence type="ECO:0000256" key="8">
    <source>
        <dbReference type="PIRSR" id="PIRSR001434-2"/>
    </source>
</evidence>
<evidence type="ECO:0000256" key="1">
    <source>
        <dbReference type="ARBA" id="ARBA00001933"/>
    </source>
</evidence>
<dbReference type="FunFam" id="3.40.640.10:FF:000046">
    <property type="entry name" value="Cystathionine gamma-lyase"/>
    <property type="match status" value="1"/>
</dbReference>
<comment type="similarity">
    <text evidence="2 9">Belongs to the trans-sulfuration enzymes family.</text>
</comment>
<dbReference type="InterPro" id="IPR000277">
    <property type="entry name" value="Cys/Met-Metab_PyrdxlP-dep_enz"/>
</dbReference>
<evidence type="ECO:0000256" key="4">
    <source>
        <dbReference type="ARBA" id="ARBA00047175"/>
    </source>
</evidence>
<gene>
    <name evidence="10" type="ORF">BLEM_0331</name>
</gene>
<evidence type="ECO:0000256" key="5">
    <source>
        <dbReference type="ARBA" id="ARBA00047199"/>
    </source>
</evidence>
<comment type="caution">
    <text evidence="10">The sequence shown here is derived from an EMBL/GenBank/DDBJ whole genome shotgun (WGS) entry which is preliminary data.</text>
</comment>
<dbReference type="InterPro" id="IPR015422">
    <property type="entry name" value="PyrdxlP-dep_Trfase_small"/>
</dbReference>
<comment type="catalytic activity">
    <reaction evidence="6">
        <text>L-homocysteine + H2O = 2-oxobutanoate + hydrogen sulfide + NH4(+) + H(+)</text>
        <dbReference type="Rhea" id="RHEA:14501"/>
        <dbReference type="ChEBI" id="CHEBI:15377"/>
        <dbReference type="ChEBI" id="CHEBI:15378"/>
        <dbReference type="ChEBI" id="CHEBI:16763"/>
        <dbReference type="ChEBI" id="CHEBI:28938"/>
        <dbReference type="ChEBI" id="CHEBI:29919"/>
        <dbReference type="ChEBI" id="CHEBI:58199"/>
        <dbReference type="EC" id="4.4.1.2"/>
    </reaction>
    <physiologicalReaction direction="left-to-right" evidence="6">
        <dbReference type="Rhea" id="RHEA:14502"/>
    </physiologicalReaction>
</comment>
<dbReference type="PANTHER" id="PTHR11808:SF85">
    <property type="entry name" value="CYSTATHIONINE GAMMA-LYASE-RELATED"/>
    <property type="match status" value="1"/>
</dbReference>
<name>A0A261FWD3_9BIFI</name>
<sequence length="421" mass="45396">MLGSMTSQLVHHGQSFDDEPLGFGTLSVHLGNGVDAETGAIRRPITLANAYALPYDPSDINWSSSDVNLYTRNGHPNQRYLEEKLARLEGAEDAVALASGVAALSATFTTFLGRGDHAVFSDTTYIAAYRLLNEILPEKYGIETSIVDTSDPENVRAALKGNTKLVHIETPANPTLKVSDIASIARIAHEHGAAAGHEVLVSVDNTFNTPYNVRPLDLGADIVIESLTKYINGHGDALGGLVATTKARTDKIRFTAQVNYGGIISPFNAWLINRGSVTLPLRIRQHNASALAIARHLRSIPTVRFVAYPGLESHPGHAVAASQLARADSGFGGVLSFGLDTDHDGHNRFVSKLNVITSAVSLGHDESLIVFLGEDDERQYLYPSDFHRGFFRLAVGLEDTDDLIRDIDHALAEAGFDVPSV</sequence>
<dbReference type="Proteomes" id="UP000216352">
    <property type="component" value="Unassembled WGS sequence"/>
</dbReference>
<dbReference type="GO" id="GO:0047982">
    <property type="term" value="F:homocysteine desulfhydrase activity"/>
    <property type="evidence" value="ECO:0007669"/>
    <property type="project" value="UniProtKB-EC"/>
</dbReference>
<dbReference type="GO" id="GO:0004123">
    <property type="term" value="F:cystathionine gamma-lyase activity"/>
    <property type="evidence" value="ECO:0007669"/>
    <property type="project" value="TreeGrafter"/>
</dbReference>
<evidence type="ECO:0000256" key="2">
    <source>
        <dbReference type="ARBA" id="ARBA00009077"/>
    </source>
</evidence>
<dbReference type="PIRSF" id="PIRSF001434">
    <property type="entry name" value="CGS"/>
    <property type="match status" value="1"/>
</dbReference>
<evidence type="ECO:0000256" key="3">
    <source>
        <dbReference type="ARBA" id="ARBA00022898"/>
    </source>
</evidence>
<dbReference type="InterPro" id="IPR015424">
    <property type="entry name" value="PyrdxlP-dep_Trfase"/>
</dbReference>
<accession>A0A261FWD3</accession>
<proteinExistence type="inferred from homology"/>
<dbReference type="GO" id="GO:0019346">
    <property type="term" value="P:transsulfuration"/>
    <property type="evidence" value="ECO:0007669"/>
    <property type="project" value="InterPro"/>
</dbReference>